<organism evidence="1 2">
    <name type="scientific">Undibacterium rugosum</name>
    <dbReference type="NCBI Taxonomy" id="2762291"/>
    <lineage>
        <taxon>Bacteria</taxon>
        <taxon>Pseudomonadati</taxon>
        <taxon>Pseudomonadota</taxon>
        <taxon>Betaproteobacteria</taxon>
        <taxon>Burkholderiales</taxon>
        <taxon>Oxalobacteraceae</taxon>
        <taxon>Undibacterium</taxon>
    </lineage>
</organism>
<dbReference type="Proteomes" id="UP000612361">
    <property type="component" value="Unassembled WGS sequence"/>
</dbReference>
<proteinExistence type="predicted"/>
<sequence>MPDSSQQSNPVSLPLGKIVATQNALNSFKDNHVLILDLLRRHQSGDWGLVHEEGRAANNEAARLGGAIISSYEIELNGQIVWLITEADRSVTTLLLPDDY</sequence>
<evidence type="ECO:0000313" key="1">
    <source>
        <dbReference type="EMBL" id="MBC3935624.1"/>
    </source>
</evidence>
<dbReference type="AlphaFoldDB" id="A0A923I0N0"/>
<comment type="caution">
    <text evidence="1">The sequence shown here is derived from an EMBL/GenBank/DDBJ whole genome shotgun (WGS) entry which is preliminary data.</text>
</comment>
<name>A0A923I0N0_9BURK</name>
<reference evidence="1" key="1">
    <citation type="submission" date="2020-08" db="EMBL/GenBank/DDBJ databases">
        <title>Novel species isolated from subtropical streams in China.</title>
        <authorList>
            <person name="Lu H."/>
        </authorList>
    </citation>
    <scope>NUCLEOTIDE SEQUENCE</scope>
    <source>
        <strain evidence="1">CY7W</strain>
    </source>
</reference>
<dbReference type="EMBL" id="JACOGG010000008">
    <property type="protein sequence ID" value="MBC3935624.1"/>
    <property type="molecule type" value="Genomic_DNA"/>
</dbReference>
<evidence type="ECO:0008006" key="3">
    <source>
        <dbReference type="Google" id="ProtNLM"/>
    </source>
</evidence>
<protein>
    <recommendedName>
        <fullName evidence="3">Plasmid related protein</fullName>
    </recommendedName>
</protein>
<keyword evidence="2" id="KW-1185">Reference proteome</keyword>
<gene>
    <name evidence="1" type="ORF">H8K47_09645</name>
</gene>
<accession>A0A923I0N0</accession>
<evidence type="ECO:0000313" key="2">
    <source>
        <dbReference type="Proteomes" id="UP000612361"/>
    </source>
</evidence>